<dbReference type="AlphaFoldDB" id="A0A4S8KWP6"/>
<feature type="compositionally biased region" description="Acidic residues" evidence="1">
    <location>
        <begin position="265"/>
        <end position="274"/>
    </location>
</feature>
<feature type="region of interest" description="Disordered" evidence="1">
    <location>
        <begin position="265"/>
        <end position="299"/>
    </location>
</feature>
<evidence type="ECO:0000256" key="1">
    <source>
        <dbReference type="SAM" id="MobiDB-lite"/>
    </source>
</evidence>
<dbReference type="EMBL" id="ML179658">
    <property type="protein sequence ID" value="THU83509.1"/>
    <property type="molecule type" value="Genomic_DNA"/>
</dbReference>
<protein>
    <submittedName>
        <fullName evidence="2">Uncharacterized protein</fullName>
    </submittedName>
</protein>
<name>A0A4S8KWP6_DENBC</name>
<dbReference type="SUPFAM" id="SSF56112">
    <property type="entry name" value="Protein kinase-like (PK-like)"/>
    <property type="match status" value="1"/>
</dbReference>
<keyword evidence="4" id="KW-1185">Reference proteome</keyword>
<organism evidence="2 4">
    <name type="scientific">Dendrothele bispora (strain CBS 962.96)</name>
    <dbReference type="NCBI Taxonomy" id="1314807"/>
    <lineage>
        <taxon>Eukaryota</taxon>
        <taxon>Fungi</taxon>
        <taxon>Dikarya</taxon>
        <taxon>Basidiomycota</taxon>
        <taxon>Agaricomycotina</taxon>
        <taxon>Agaricomycetes</taxon>
        <taxon>Agaricomycetidae</taxon>
        <taxon>Agaricales</taxon>
        <taxon>Agaricales incertae sedis</taxon>
        <taxon>Dendrothele</taxon>
    </lineage>
</organism>
<accession>A0A4S8KWP6</accession>
<dbReference type="Gene3D" id="1.10.510.10">
    <property type="entry name" value="Transferase(Phosphotransferase) domain 1"/>
    <property type="match status" value="1"/>
</dbReference>
<evidence type="ECO:0000313" key="2">
    <source>
        <dbReference type="EMBL" id="THU80253.1"/>
    </source>
</evidence>
<reference evidence="2 4" key="1">
    <citation type="journal article" date="2019" name="Nat. Ecol. Evol.">
        <title>Megaphylogeny resolves global patterns of mushroom evolution.</title>
        <authorList>
            <person name="Varga T."/>
            <person name="Krizsan K."/>
            <person name="Foldi C."/>
            <person name="Dima B."/>
            <person name="Sanchez-Garcia M."/>
            <person name="Sanchez-Ramirez S."/>
            <person name="Szollosi G.J."/>
            <person name="Szarkandi J.G."/>
            <person name="Papp V."/>
            <person name="Albert L."/>
            <person name="Andreopoulos W."/>
            <person name="Angelini C."/>
            <person name="Antonin V."/>
            <person name="Barry K.W."/>
            <person name="Bougher N.L."/>
            <person name="Buchanan P."/>
            <person name="Buyck B."/>
            <person name="Bense V."/>
            <person name="Catcheside P."/>
            <person name="Chovatia M."/>
            <person name="Cooper J."/>
            <person name="Damon W."/>
            <person name="Desjardin D."/>
            <person name="Finy P."/>
            <person name="Geml J."/>
            <person name="Haridas S."/>
            <person name="Hughes K."/>
            <person name="Justo A."/>
            <person name="Karasinski D."/>
            <person name="Kautmanova I."/>
            <person name="Kiss B."/>
            <person name="Kocsube S."/>
            <person name="Kotiranta H."/>
            <person name="LaButti K.M."/>
            <person name="Lechner B.E."/>
            <person name="Liimatainen K."/>
            <person name="Lipzen A."/>
            <person name="Lukacs Z."/>
            <person name="Mihaltcheva S."/>
            <person name="Morgado L.N."/>
            <person name="Niskanen T."/>
            <person name="Noordeloos M.E."/>
            <person name="Ohm R.A."/>
            <person name="Ortiz-Santana B."/>
            <person name="Ovrebo C."/>
            <person name="Racz N."/>
            <person name="Riley R."/>
            <person name="Savchenko A."/>
            <person name="Shiryaev A."/>
            <person name="Soop K."/>
            <person name="Spirin V."/>
            <person name="Szebenyi C."/>
            <person name="Tomsovsky M."/>
            <person name="Tulloss R.E."/>
            <person name="Uehling J."/>
            <person name="Grigoriev I.V."/>
            <person name="Vagvolgyi C."/>
            <person name="Papp T."/>
            <person name="Martin F.M."/>
            <person name="Miettinen O."/>
            <person name="Hibbett D.S."/>
            <person name="Nagy L.G."/>
        </authorList>
    </citation>
    <scope>NUCLEOTIDE SEQUENCE [LARGE SCALE GENOMIC DNA]</scope>
    <source>
        <strain evidence="2 4">CBS 962.96</strain>
    </source>
</reference>
<evidence type="ECO:0000313" key="4">
    <source>
        <dbReference type="Proteomes" id="UP000297245"/>
    </source>
</evidence>
<dbReference type="Proteomes" id="UP000297245">
    <property type="component" value="Unassembled WGS sequence"/>
</dbReference>
<dbReference type="InterPro" id="IPR011009">
    <property type="entry name" value="Kinase-like_dom_sf"/>
</dbReference>
<dbReference type="EMBL" id="ML179923">
    <property type="protein sequence ID" value="THU80253.1"/>
    <property type="molecule type" value="Genomic_DNA"/>
</dbReference>
<dbReference type="OrthoDB" id="2523749at2759"/>
<sequence length="316" mass="35047">MFALRVQFPQNWPGWRVPEYFLNESSDVDISSSRREQHGKQIVVTTTVESEMHSDYCSDSPVFRGYIRDADCKKLLSSYALPPMPTTTAASSAKTTCPTSSASIPVALKFAMREDLMEDLAQEAAVYLGPLKSLQGKTIPRCFGFYTGLGEEGQEIACLMLEYWGEGLRTSFSALPLDLRLKTLERLRELHRCGVHHGDFAERNVLQQNGDVRLIDFDQVEGIECDCTANFDFCCVGSAPPDMDKVGCSILWEIGWDMGIWEDMEEEETSESESSDSSGFGAFTSSRSTPASELDFGNGLTDKLAKDLSLDDGREG</sequence>
<gene>
    <name evidence="3" type="ORF">K435DRAFT_784150</name>
    <name evidence="2" type="ORF">K435DRAFT_785505</name>
</gene>
<proteinExistence type="predicted"/>
<evidence type="ECO:0000313" key="3">
    <source>
        <dbReference type="EMBL" id="THU83509.1"/>
    </source>
</evidence>